<dbReference type="Proteomes" id="UP000708208">
    <property type="component" value="Unassembled WGS sequence"/>
</dbReference>
<evidence type="ECO:0000313" key="1">
    <source>
        <dbReference type="EMBL" id="CAG7734564.1"/>
    </source>
</evidence>
<gene>
    <name evidence="1" type="ORF">AFUS01_LOCUS22947</name>
</gene>
<dbReference type="AlphaFoldDB" id="A0A8J2K9U9"/>
<comment type="caution">
    <text evidence="1">The sequence shown here is derived from an EMBL/GenBank/DDBJ whole genome shotgun (WGS) entry which is preliminary data.</text>
</comment>
<keyword evidence="2" id="KW-1185">Reference proteome</keyword>
<protein>
    <submittedName>
        <fullName evidence="1">Uncharacterized protein</fullName>
    </submittedName>
</protein>
<feature type="non-terminal residue" evidence="1">
    <location>
        <position position="26"/>
    </location>
</feature>
<proteinExistence type="predicted"/>
<sequence>MDVLYTIPFHLINITVLTVEFVHGKG</sequence>
<accession>A0A8J2K9U9</accession>
<dbReference type="EMBL" id="CAJVCH010271624">
    <property type="protein sequence ID" value="CAG7734564.1"/>
    <property type="molecule type" value="Genomic_DNA"/>
</dbReference>
<organism evidence="1 2">
    <name type="scientific">Allacma fusca</name>
    <dbReference type="NCBI Taxonomy" id="39272"/>
    <lineage>
        <taxon>Eukaryota</taxon>
        <taxon>Metazoa</taxon>
        <taxon>Ecdysozoa</taxon>
        <taxon>Arthropoda</taxon>
        <taxon>Hexapoda</taxon>
        <taxon>Collembola</taxon>
        <taxon>Symphypleona</taxon>
        <taxon>Sminthuridae</taxon>
        <taxon>Allacma</taxon>
    </lineage>
</organism>
<evidence type="ECO:0000313" key="2">
    <source>
        <dbReference type="Proteomes" id="UP000708208"/>
    </source>
</evidence>
<reference evidence="1" key="1">
    <citation type="submission" date="2021-06" db="EMBL/GenBank/DDBJ databases">
        <authorList>
            <person name="Hodson N. C."/>
            <person name="Mongue J. A."/>
            <person name="Jaron S. K."/>
        </authorList>
    </citation>
    <scope>NUCLEOTIDE SEQUENCE</scope>
</reference>
<name>A0A8J2K9U9_9HEXA</name>